<feature type="region of interest" description="Disordered" evidence="1">
    <location>
        <begin position="143"/>
        <end position="163"/>
    </location>
</feature>
<accession>A0A4C1WP12</accession>
<evidence type="ECO:0000313" key="3">
    <source>
        <dbReference type="Proteomes" id="UP000299102"/>
    </source>
</evidence>
<evidence type="ECO:0000313" key="2">
    <source>
        <dbReference type="EMBL" id="GBP53128.1"/>
    </source>
</evidence>
<dbReference type="Proteomes" id="UP000299102">
    <property type="component" value="Unassembled WGS sequence"/>
</dbReference>
<protein>
    <submittedName>
        <fullName evidence="2">Uncharacterized protein</fullName>
    </submittedName>
</protein>
<name>A0A4C1WP12_EUMVA</name>
<gene>
    <name evidence="2" type="ORF">EVAR_97132_1</name>
</gene>
<organism evidence="2 3">
    <name type="scientific">Eumeta variegata</name>
    <name type="common">Bagworm moth</name>
    <name type="synonym">Eumeta japonica</name>
    <dbReference type="NCBI Taxonomy" id="151549"/>
    <lineage>
        <taxon>Eukaryota</taxon>
        <taxon>Metazoa</taxon>
        <taxon>Ecdysozoa</taxon>
        <taxon>Arthropoda</taxon>
        <taxon>Hexapoda</taxon>
        <taxon>Insecta</taxon>
        <taxon>Pterygota</taxon>
        <taxon>Neoptera</taxon>
        <taxon>Endopterygota</taxon>
        <taxon>Lepidoptera</taxon>
        <taxon>Glossata</taxon>
        <taxon>Ditrysia</taxon>
        <taxon>Tineoidea</taxon>
        <taxon>Psychidae</taxon>
        <taxon>Oiketicinae</taxon>
        <taxon>Eumeta</taxon>
    </lineage>
</organism>
<dbReference type="EMBL" id="BGZK01000616">
    <property type="protein sequence ID" value="GBP53128.1"/>
    <property type="molecule type" value="Genomic_DNA"/>
</dbReference>
<comment type="caution">
    <text evidence="2">The sequence shown here is derived from an EMBL/GenBank/DDBJ whole genome shotgun (WGS) entry which is preliminary data.</text>
</comment>
<reference evidence="2 3" key="1">
    <citation type="journal article" date="2019" name="Commun. Biol.">
        <title>The bagworm genome reveals a unique fibroin gene that provides high tensile strength.</title>
        <authorList>
            <person name="Kono N."/>
            <person name="Nakamura H."/>
            <person name="Ohtoshi R."/>
            <person name="Tomita M."/>
            <person name="Numata K."/>
            <person name="Arakawa K."/>
        </authorList>
    </citation>
    <scope>NUCLEOTIDE SEQUENCE [LARGE SCALE GENOMIC DNA]</scope>
</reference>
<feature type="compositionally biased region" description="Low complexity" evidence="1">
    <location>
        <begin position="152"/>
        <end position="163"/>
    </location>
</feature>
<evidence type="ECO:0000256" key="1">
    <source>
        <dbReference type="SAM" id="MobiDB-lite"/>
    </source>
</evidence>
<keyword evidence="3" id="KW-1185">Reference proteome</keyword>
<sequence length="163" mass="18899">MLRRGNLFCFGLSSGEKTVHLFYVRIHPDKCESSILTSMRRRRYYQEGDSGLLLLELDLKQVNRSVDLKRFKNNTLRKVQEKSLNISFHSRKGMYDVERLDKDRLRRSYAAQIGGMLKKGQILNTRSRRAHMKRLMDVGGAREKMETKRDISGSSSSIEGSII</sequence>
<dbReference type="AlphaFoldDB" id="A0A4C1WP12"/>
<proteinExistence type="predicted"/>